<reference evidence="1 2" key="1">
    <citation type="submission" date="2022-06" db="EMBL/GenBank/DDBJ databases">
        <title>Janthinobacterium kumbetensis sp. nov., isolated from spring water in Turkey.</title>
        <authorList>
            <person name="Inan Bektas K."/>
            <person name="Belduz A.A."/>
            <person name="Canakci S."/>
            <person name="Nalcaoglu A."/>
            <person name="Ceylan E."/>
            <person name="Kati H."/>
        </authorList>
    </citation>
    <scope>NUCLEOTIDE SEQUENCE [LARGE SCALE GENOMIC DNA]</scope>
    <source>
        <strain evidence="1 2">GK</strain>
    </source>
</reference>
<name>A0ABT0WY14_9BURK</name>
<organism evidence="1 2">
    <name type="scientific">Janthinobacterium kumbetense</name>
    <dbReference type="NCBI Taxonomy" id="2950280"/>
    <lineage>
        <taxon>Bacteria</taxon>
        <taxon>Pseudomonadati</taxon>
        <taxon>Pseudomonadota</taxon>
        <taxon>Betaproteobacteria</taxon>
        <taxon>Burkholderiales</taxon>
        <taxon>Oxalobacteraceae</taxon>
        <taxon>Janthinobacterium</taxon>
    </lineage>
</organism>
<dbReference type="EC" id="3.1.21.-" evidence="1"/>
<keyword evidence="2" id="KW-1185">Reference proteome</keyword>
<dbReference type="GO" id="GO:0016787">
    <property type="term" value="F:hydrolase activity"/>
    <property type="evidence" value="ECO:0007669"/>
    <property type="project" value="UniProtKB-KW"/>
</dbReference>
<accession>A0ABT0WY14</accession>
<evidence type="ECO:0000313" key="2">
    <source>
        <dbReference type="Proteomes" id="UP001202243"/>
    </source>
</evidence>
<protein>
    <submittedName>
        <fullName evidence="1">SinI family restriction endonuclease</fullName>
        <ecNumber evidence="1">3.1.21.-</ecNumber>
    </submittedName>
</protein>
<dbReference type="EMBL" id="JAMQGR010000014">
    <property type="protein sequence ID" value="MCM2568913.1"/>
    <property type="molecule type" value="Genomic_DNA"/>
</dbReference>
<evidence type="ECO:0000313" key="1">
    <source>
        <dbReference type="EMBL" id="MCM2568913.1"/>
    </source>
</evidence>
<dbReference type="RefSeq" id="WP_251351662.1">
    <property type="nucleotide sequence ID" value="NZ_JAMQGR010000014.1"/>
</dbReference>
<gene>
    <name evidence="1" type="ORF">NCG91_25140</name>
</gene>
<proteinExistence type="predicted"/>
<comment type="caution">
    <text evidence="1">The sequence shown here is derived from an EMBL/GenBank/DDBJ whole genome shotgun (WGS) entry which is preliminary data.</text>
</comment>
<keyword evidence="1" id="KW-0540">Nuclease</keyword>
<dbReference type="InterPro" id="IPR019070">
    <property type="entry name" value="Restrct_endonuc_II_SinI"/>
</dbReference>
<dbReference type="Pfam" id="PF09570">
    <property type="entry name" value="RE_SinI"/>
    <property type="match status" value="1"/>
</dbReference>
<keyword evidence="1" id="KW-0378">Hydrolase</keyword>
<sequence length="226" mass="25045">MAFSANSEAFARAAMAAINPPLADKYVNLIKLLMINPGAASKMRGKNPPDIGTEAYIRAQASNFSASRVPTAPAPPATVPDEMVSFILHTYFNVPEENLVQAKNDHLLSMGAENLVGDLLERYLASIMEPRGWIWCSGSTVKAVDLIKPPTGLEDVWTLLQVKNRDNSENSSSSAIRNGTDIKKWFRTFSKRRGANWEAFPDEEIRPLVSEVGFKKFVKEYLEALK</sequence>
<dbReference type="GO" id="GO:0004519">
    <property type="term" value="F:endonuclease activity"/>
    <property type="evidence" value="ECO:0007669"/>
    <property type="project" value="UniProtKB-KW"/>
</dbReference>
<dbReference type="Proteomes" id="UP001202243">
    <property type="component" value="Unassembled WGS sequence"/>
</dbReference>
<keyword evidence="1" id="KW-0255">Endonuclease</keyword>